<dbReference type="GeneID" id="18266419"/>
<dbReference type="RefSeq" id="YP_009001293.1">
    <property type="nucleotide sequence ID" value="NC_023423.1"/>
</dbReference>
<evidence type="ECO:0000313" key="1">
    <source>
        <dbReference type="EMBL" id="AHH01958.1"/>
    </source>
</evidence>
<gene>
    <name evidence="1" type="ORF">pv_392</name>
</gene>
<dbReference type="Proteomes" id="UP000202176">
    <property type="component" value="Segment"/>
</dbReference>
<dbReference type="OrthoDB" id="34634at10239"/>
<name>W5S5A8_9VIRU</name>
<organism evidence="1 2">
    <name type="scientific">Pithovirus sibericum</name>
    <dbReference type="NCBI Taxonomy" id="1450746"/>
    <lineage>
        <taxon>Viruses</taxon>
        <taxon>Pithoviruses</taxon>
        <taxon>Orthopithovirinae</taxon>
        <taxon>Alphapithovirus</taxon>
        <taxon>Alphapithovirus sibericum</taxon>
    </lineage>
</organism>
<accession>W5S5A8</accession>
<sequence length="237" mass="27072">MRRTKAGKQKQAVFPLFEECASLTDDPFWKELFSKASMGKFPSGFMYKEGYLTHRRGTRTCKILISSDPIIASGEVIAFLKEKDHIQSDIDRKIEDENLQEELIPIPEISEWNQLKKHKKLLGLILGEYVDLVVEQMGLDRKQKDQLITVINASNLQGYLTNETVSVSAGKILAIEGLYFDSALGLFAMTPPSRIKIARNSRSASRRTDNKEQKGKIKNSVNFYSLWMEFLRVYTDV</sequence>
<protein>
    <submittedName>
        <fullName evidence="1">Uncharacterized protein</fullName>
    </submittedName>
</protein>
<dbReference type="EMBL" id="KF740664">
    <property type="protein sequence ID" value="AHH01958.1"/>
    <property type="molecule type" value="Genomic_DNA"/>
</dbReference>
<reference evidence="1 2" key="1">
    <citation type="journal article" date="2014" name="Proc. Natl. Acad. Sci. U.S.A.">
        <title>Thirty-thousand-year-old distant relative of giant icosahedral DNA viruses with a pandoravirus morphology.</title>
        <authorList>
            <person name="Legendre M."/>
            <person name="Bartoli J."/>
            <person name="Shmakova L."/>
            <person name="Jeudy S."/>
            <person name="Labadie K."/>
            <person name="Adrait A."/>
            <person name="Lescot M."/>
            <person name="Poirot O."/>
            <person name="Bertaux L."/>
            <person name="Bruley C."/>
            <person name="Coute Y."/>
            <person name="Rivkina E."/>
            <person name="Abergel C."/>
            <person name="Claverie J.M."/>
        </authorList>
    </citation>
    <scope>NUCLEOTIDE SEQUENCE [LARGE SCALE GENOMIC DNA]</scope>
    <source>
        <strain evidence="1">P1084-T</strain>
    </source>
</reference>
<evidence type="ECO:0000313" key="2">
    <source>
        <dbReference type="Proteomes" id="UP000202176"/>
    </source>
</evidence>
<dbReference type="KEGG" id="vg:18266419"/>
<keyword evidence="2" id="KW-1185">Reference proteome</keyword>
<proteinExistence type="predicted"/>